<proteinExistence type="predicted"/>
<gene>
    <name evidence="2" type="ORF">DME_LOCUS8413</name>
</gene>
<organism evidence="3 5">
    <name type="scientific">Dracunculus medinensis</name>
    <name type="common">Guinea worm</name>
    <dbReference type="NCBI Taxonomy" id="318479"/>
    <lineage>
        <taxon>Eukaryota</taxon>
        <taxon>Metazoa</taxon>
        <taxon>Ecdysozoa</taxon>
        <taxon>Nematoda</taxon>
        <taxon>Chromadorea</taxon>
        <taxon>Rhabditida</taxon>
        <taxon>Spirurina</taxon>
        <taxon>Dracunculoidea</taxon>
        <taxon>Dracunculidae</taxon>
        <taxon>Dracunculus</taxon>
    </lineage>
</organism>
<evidence type="ECO:0000313" key="4">
    <source>
        <dbReference type="Proteomes" id="UP000274756"/>
    </source>
</evidence>
<evidence type="ECO:0000313" key="5">
    <source>
        <dbReference type="WBParaSite" id="DME_0000453001-mRNA-1"/>
    </source>
</evidence>
<feature type="region of interest" description="Disordered" evidence="1">
    <location>
        <begin position="185"/>
        <end position="224"/>
    </location>
</feature>
<dbReference type="Proteomes" id="UP000038040">
    <property type="component" value="Unplaced"/>
</dbReference>
<protein>
    <submittedName>
        <fullName evidence="5">Hornerin-like</fullName>
    </submittedName>
</protein>
<evidence type="ECO:0000256" key="1">
    <source>
        <dbReference type="SAM" id="MobiDB-lite"/>
    </source>
</evidence>
<evidence type="ECO:0000313" key="3">
    <source>
        <dbReference type="Proteomes" id="UP000038040"/>
    </source>
</evidence>
<evidence type="ECO:0000313" key="2">
    <source>
        <dbReference type="EMBL" id="VDN58440.1"/>
    </source>
</evidence>
<accession>A0A0N4UBF4</accession>
<keyword evidence="4" id="KW-1185">Reference proteome</keyword>
<dbReference type="OrthoDB" id="5805706at2759"/>
<dbReference type="Proteomes" id="UP000274756">
    <property type="component" value="Unassembled WGS sequence"/>
</dbReference>
<dbReference type="WBParaSite" id="DME_0000453001-mRNA-1">
    <property type="protein sequence ID" value="DME_0000453001-mRNA-1"/>
    <property type="gene ID" value="DME_0000453001"/>
</dbReference>
<name>A0A0N4UBF4_DRAME</name>
<reference evidence="5" key="1">
    <citation type="submission" date="2017-02" db="UniProtKB">
        <authorList>
            <consortium name="WormBaseParasite"/>
        </authorList>
    </citation>
    <scope>IDENTIFICATION</scope>
</reference>
<feature type="compositionally biased region" description="Basic and acidic residues" evidence="1">
    <location>
        <begin position="185"/>
        <end position="202"/>
    </location>
</feature>
<sequence length="224" mass="25428">MALRRTERSAISSNSDLAREFEHDSKWEDSFGGHDSGYIFKKHSEINNDRHGHYDAGKAENEEHAKILKSGGGKHAVAAAEGGIEKHSDGANARGKDVKAKTFGFFDYFYKQPEYHIEQFYTDEKHGHRFGADHRNKAVKDHSRDLHEAAEWNKQQNRHHSGAFGAETQSHAANEHSNWNHDRHKAYNHEKSQSFAKGEHSVSSEVHSNSPGQQEHHTYGHLNS</sequence>
<dbReference type="EMBL" id="UYYG01001168">
    <property type="protein sequence ID" value="VDN58440.1"/>
    <property type="molecule type" value="Genomic_DNA"/>
</dbReference>
<dbReference type="STRING" id="318479.A0A0N4UBF4"/>
<reference evidence="2 4" key="2">
    <citation type="submission" date="2018-11" db="EMBL/GenBank/DDBJ databases">
        <authorList>
            <consortium name="Pathogen Informatics"/>
        </authorList>
    </citation>
    <scope>NUCLEOTIDE SEQUENCE [LARGE SCALE GENOMIC DNA]</scope>
</reference>
<dbReference type="AlphaFoldDB" id="A0A0N4UBF4"/>